<evidence type="ECO:0000256" key="1">
    <source>
        <dbReference type="SAM" id="MobiDB-lite"/>
    </source>
</evidence>
<dbReference type="AlphaFoldDB" id="A0A1Y2F1Y3"/>
<dbReference type="RefSeq" id="XP_040722795.1">
    <property type="nucleotide sequence ID" value="XM_040866139.1"/>
</dbReference>
<feature type="region of interest" description="Disordered" evidence="1">
    <location>
        <begin position="541"/>
        <end position="581"/>
    </location>
</feature>
<feature type="compositionally biased region" description="Polar residues" evidence="1">
    <location>
        <begin position="551"/>
        <end position="569"/>
    </location>
</feature>
<dbReference type="Proteomes" id="UP000193685">
    <property type="component" value="Unassembled WGS sequence"/>
</dbReference>
<proteinExistence type="predicted"/>
<dbReference type="EMBL" id="MCFI01000021">
    <property type="protein sequence ID" value="ORY76955.1"/>
    <property type="molecule type" value="Genomic_DNA"/>
</dbReference>
<evidence type="ECO:0000313" key="2">
    <source>
        <dbReference type="EMBL" id="ORY76955.1"/>
    </source>
</evidence>
<protein>
    <submittedName>
        <fullName evidence="2">Uncharacterized protein</fullName>
    </submittedName>
</protein>
<organism evidence="2 3">
    <name type="scientific">Protomyces lactucae-debilis</name>
    <dbReference type="NCBI Taxonomy" id="2754530"/>
    <lineage>
        <taxon>Eukaryota</taxon>
        <taxon>Fungi</taxon>
        <taxon>Dikarya</taxon>
        <taxon>Ascomycota</taxon>
        <taxon>Taphrinomycotina</taxon>
        <taxon>Taphrinomycetes</taxon>
        <taxon>Taphrinales</taxon>
        <taxon>Protomycetaceae</taxon>
        <taxon>Protomyces</taxon>
    </lineage>
</organism>
<dbReference type="OrthoDB" id="10626469at2759"/>
<gene>
    <name evidence="2" type="ORF">BCR37DRAFT_155793</name>
</gene>
<name>A0A1Y2F1Y3_PROLT</name>
<feature type="compositionally biased region" description="Polar residues" evidence="1">
    <location>
        <begin position="662"/>
        <end position="674"/>
    </location>
</feature>
<sequence length="754" mass="83522">MLVAPEVVYVGFSRIAGTSHHADYQEKIKHSESQEIHVAVTVAIPDQPPFEFATPIHKQADLQTLARVIEANLAERNLVVACLIDQESSNVLRWADIVGDVLDSDSRVYVLPMTEETIEETLALGRRPSSPTNFIHSPTQMEFIQIRRPPSVMSASSSGRTAARNRVSLLQMHHERGGSSSPTLPASGDPTSSAYRLATLSSNAISLLAFLRFCRQKRTLLEVLFWLDTSIHYTEDYVERLYMSSNAPLKLNLPREVSGITEARQLLKDGLLAWSLDTFETSSENARVKQIQHARPHVYKKAELLFMGQSAEREQFLALLTQALDPEDTTILSLRERSEVATKAAILGQVCDQYFPGQIPTKQYFAPVPVQQLTRPERLRQAKRNALYGELLKTSPLLPSQTNEQARLEQIADEALSAARLADPVEDEVEVDADEETLEEVSTSGDRPENVKNTGDRAKKLSSLLGHDVVVNDPLSAQSSPISSSFSPIARTAPDQETLLGKLKRRKEVRSVSTRTVPLDFESSALDQTKVFRQPVSRKPSIVSLRPPSPTLSIGSRFSQTTTGSFLSRQESDADAARRSQQRRAAKLYAMFGENASGASVPHFQRRAMGPPDVRTSFDQRRERPRSNSRFSLLPDRSSSRASAYTPDRGEKRSGFMRSIFSHPNGSSTSIKSHTGSVESFGMALHPTRSRSGSVVSHMSRMPMASGLGDTGHISEDEDEDEDDEEGEAIVNDVRTNMKLRQLLGNDAPTSTMM</sequence>
<feature type="compositionally biased region" description="Basic and acidic residues" evidence="1">
    <location>
        <begin position="616"/>
        <end position="626"/>
    </location>
</feature>
<accession>A0A1Y2F1Y3</accession>
<keyword evidence="3" id="KW-1185">Reference proteome</keyword>
<evidence type="ECO:0000313" key="3">
    <source>
        <dbReference type="Proteomes" id="UP000193685"/>
    </source>
</evidence>
<reference evidence="2 3" key="1">
    <citation type="submission" date="2016-07" db="EMBL/GenBank/DDBJ databases">
        <title>Pervasive Adenine N6-methylation of Active Genes in Fungi.</title>
        <authorList>
            <consortium name="DOE Joint Genome Institute"/>
            <person name="Mondo S.J."/>
            <person name="Dannebaum R.O."/>
            <person name="Kuo R.C."/>
            <person name="Labutti K."/>
            <person name="Haridas S."/>
            <person name="Kuo A."/>
            <person name="Salamov A."/>
            <person name="Ahrendt S.R."/>
            <person name="Lipzen A."/>
            <person name="Sullivan W."/>
            <person name="Andreopoulos W.B."/>
            <person name="Clum A."/>
            <person name="Lindquist E."/>
            <person name="Daum C."/>
            <person name="Ramamoorthy G.K."/>
            <person name="Gryganskyi A."/>
            <person name="Culley D."/>
            <person name="Magnuson J.K."/>
            <person name="James T.Y."/>
            <person name="O'Malley M.A."/>
            <person name="Stajich J.E."/>
            <person name="Spatafora J.W."/>
            <person name="Visel A."/>
            <person name="Grigoriev I.V."/>
        </authorList>
    </citation>
    <scope>NUCLEOTIDE SEQUENCE [LARGE SCALE GENOMIC DNA]</scope>
    <source>
        <strain evidence="2 3">12-1054</strain>
    </source>
</reference>
<feature type="region of interest" description="Disordered" evidence="1">
    <location>
        <begin position="702"/>
        <end position="735"/>
    </location>
</feature>
<feature type="region of interest" description="Disordered" evidence="1">
    <location>
        <begin position="600"/>
        <end position="674"/>
    </location>
</feature>
<feature type="compositionally biased region" description="Acidic residues" evidence="1">
    <location>
        <begin position="716"/>
        <end position="728"/>
    </location>
</feature>
<feature type="region of interest" description="Disordered" evidence="1">
    <location>
        <begin position="432"/>
        <end position="454"/>
    </location>
</feature>
<comment type="caution">
    <text evidence="2">The sequence shown here is derived from an EMBL/GenBank/DDBJ whole genome shotgun (WGS) entry which is preliminary data.</text>
</comment>
<dbReference type="GeneID" id="63782738"/>